<evidence type="ECO:0000313" key="1">
    <source>
        <dbReference type="EMBL" id="KAJ3664825.1"/>
    </source>
</evidence>
<organism evidence="1 2">
    <name type="scientific">Zophobas morio</name>
    <dbReference type="NCBI Taxonomy" id="2755281"/>
    <lineage>
        <taxon>Eukaryota</taxon>
        <taxon>Metazoa</taxon>
        <taxon>Ecdysozoa</taxon>
        <taxon>Arthropoda</taxon>
        <taxon>Hexapoda</taxon>
        <taxon>Insecta</taxon>
        <taxon>Pterygota</taxon>
        <taxon>Neoptera</taxon>
        <taxon>Endopterygota</taxon>
        <taxon>Coleoptera</taxon>
        <taxon>Polyphaga</taxon>
        <taxon>Cucujiformia</taxon>
        <taxon>Tenebrionidae</taxon>
        <taxon>Zophobas</taxon>
    </lineage>
</organism>
<keyword evidence="2" id="KW-1185">Reference proteome</keyword>
<dbReference type="AlphaFoldDB" id="A0AA38IZ24"/>
<dbReference type="Proteomes" id="UP001168821">
    <property type="component" value="Unassembled WGS sequence"/>
</dbReference>
<reference evidence="1" key="1">
    <citation type="journal article" date="2023" name="G3 (Bethesda)">
        <title>Whole genome assemblies of Zophobas morio and Tenebrio molitor.</title>
        <authorList>
            <person name="Kaur S."/>
            <person name="Stinson S.A."/>
            <person name="diCenzo G.C."/>
        </authorList>
    </citation>
    <scope>NUCLEOTIDE SEQUENCE</scope>
    <source>
        <strain evidence="1">QUZm001</strain>
    </source>
</reference>
<name>A0AA38IZ24_9CUCU</name>
<proteinExistence type="predicted"/>
<evidence type="ECO:0000313" key="2">
    <source>
        <dbReference type="Proteomes" id="UP001168821"/>
    </source>
</evidence>
<sequence>MNITDPLKVKACTRLSYSVHIIKTVERIYPDQLFFYHIPLNLKNSGSLFIVEFPLQPTFSHAFSRCLNHFLHEFDRQQNQHDVPRSALYYENTKRPLNEDH</sequence>
<comment type="caution">
    <text evidence="1">The sequence shown here is derived from an EMBL/GenBank/DDBJ whole genome shotgun (WGS) entry which is preliminary data.</text>
</comment>
<dbReference type="EMBL" id="JALNTZ010000001">
    <property type="protein sequence ID" value="KAJ3664825.1"/>
    <property type="molecule type" value="Genomic_DNA"/>
</dbReference>
<gene>
    <name evidence="1" type="ORF">Zmor_000368</name>
</gene>
<protein>
    <submittedName>
        <fullName evidence="1">Uncharacterized protein</fullName>
    </submittedName>
</protein>
<accession>A0AA38IZ24</accession>